<feature type="compositionally biased region" description="Polar residues" evidence="1">
    <location>
        <begin position="445"/>
        <end position="456"/>
    </location>
</feature>
<dbReference type="InterPro" id="IPR036457">
    <property type="entry name" value="PPM-type-like_dom_sf"/>
</dbReference>
<feature type="compositionally biased region" description="Polar residues" evidence="1">
    <location>
        <begin position="597"/>
        <end position="614"/>
    </location>
</feature>
<dbReference type="GeneID" id="13442333"/>
<dbReference type="AlphaFoldDB" id="F0VMC4"/>
<dbReference type="EMBL" id="FR823391">
    <property type="protein sequence ID" value="CBZ54402.1"/>
    <property type="molecule type" value="Genomic_DNA"/>
</dbReference>
<protein>
    <submittedName>
        <fullName evidence="4">Probable protein phosphatase 2C 47</fullName>
    </submittedName>
</protein>
<reference evidence="4" key="4">
    <citation type="journal article" date="2015" name="PLoS ONE">
        <title>Comprehensive Evaluation of Toxoplasma gondii VEG and Neospora caninum LIV Genomes with Tachyzoite Stage Transcriptome and Proteome Defines Novel Transcript Features.</title>
        <authorList>
            <person name="Ramaprasad A."/>
            <person name="Mourier T."/>
            <person name="Naeem R."/>
            <person name="Malas T.B."/>
            <person name="Moussa E."/>
            <person name="Panigrahi A."/>
            <person name="Vermont S.J."/>
            <person name="Otto T.D."/>
            <person name="Wastling J."/>
            <person name="Pain A."/>
        </authorList>
    </citation>
    <scope>NUCLEOTIDE SEQUENCE</scope>
    <source>
        <strain evidence="4">Liverpool</strain>
    </source>
</reference>
<dbReference type="OMA" id="RRINFAA"/>
<feature type="compositionally biased region" description="Polar residues" evidence="1">
    <location>
        <begin position="205"/>
        <end position="215"/>
    </location>
</feature>
<feature type="compositionally biased region" description="Polar residues" evidence="1">
    <location>
        <begin position="629"/>
        <end position="640"/>
    </location>
</feature>
<dbReference type="VEuPathDB" id="ToxoDB:NCLIV_048310"/>
<evidence type="ECO:0000313" key="3">
    <source>
        <dbReference type="EMBL" id="CBZ54402.1"/>
    </source>
</evidence>
<dbReference type="eggNOG" id="KOG0698">
    <property type="taxonomic scope" value="Eukaryota"/>
</dbReference>
<evidence type="ECO:0000259" key="2">
    <source>
        <dbReference type="PROSITE" id="PS51746"/>
    </source>
</evidence>
<gene>
    <name evidence="4" type="ORF">BN1204_048310</name>
    <name evidence="3" type="ORF">NCLIV_048310</name>
</gene>
<dbReference type="CDD" id="cd00143">
    <property type="entry name" value="PP2Cc"/>
    <property type="match status" value="1"/>
</dbReference>
<dbReference type="InParanoid" id="F0VMC4"/>
<feature type="compositionally biased region" description="Basic residues" evidence="1">
    <location>
        <begin position="722"/>
        <end position="731"/>
    </location>
</feature>
<feature type="compositionally biased region" description="Polar residues" evidence="1">
    <location>
        <begin position="416"/>
        <end position="426"/>
    </location>
</feature>
<dbReference type="EMBL" id="LN714485">
    <property type="protein sequence ID" value="CEL69109.1"/>
    <property type="molecule type" value="Genomic_DNA"/>
</dbReference>
<feature type="compositionally biased region" description="Basic and acidic residues" evidence="1">
    <location>
        <begin position="707"/>
        <end position="721"/>
    </location>
</feature>
<dbReference type="GO" id="GO:0004722">
    <property type="term" value="F:protein serine/threonine phosphatase activity"/>
    <property type="evidence" value="ECO:0007669"/>
    <property type="project" value="InterPro"/>
</dbReference>
<feature type="compositionally biased region" description="Polar residues" evidence="1">
    <location>
        <begin position="467"/>
        <end position="476"/>
    </location>
</feature>
<proteinExistence type="predicted"/>
<dbReference type="InterPro" id="IPR015655">
    <property type="entry name" value="PP2C"/>
</dbReference>
<dbReference type="PROSITE" id="PS51746">
    <property type="entry name" value="PPM_2"/>
    <property type="match status" value="1"/>
</dbReference>
<feature type="compositionally biased region" description="Polar residues" evidence="1">
    <location>
        <begin position="37"/>
        <end position="46"/>
    </location>
</feature>
<feature type="region of interest" description="Disordered" evidence="1">
    <location>
        <begin position="381"/>
        <end position="426"/>
    </location>
</feature>
<feature type="region of interest" description="Disordered" evidence="1">
    <location>
        <begin position="1033"/>
        <end position="1108"/>
    </location>
</feature>
<dbReference type="RefSeq" id="XP_003884432.1">
    <property type="nucleotide sequence ID" value="XM_003884383.1"/>
</dbReference>
<organism evidence="3 5">
    <name type="scientific">Neospora caninum (strain Liverpool)</name>
    <dbReference type="NCBI Taxonomy" id="572307"/>
    <lineage>
        <taxon>Eukaryota</taxon>
        <taxon>Sar</taxon>
        <taxon>Alveolata</taxon>
        <taxon>Apicomplexa</taxon>
        <taxon>Conoidasida</taxon>
        <taxon>Coccidia</taxon>
        <taxon>Eucoccidiorida</taxon>
        <taxon>Eimeriorina</taxon>
        <taxon>Sarcocystidae</taxon>
        <taxon>Neospora</taxon>
    </lineage>
</organism>
<feature type="region of interest" description="Disordered" evidence="1">
    <location>
        <begin position="570"/>
        <end position="733"/>
    </location>
</feature>
<feature type="compositionally biased region" description="Basic and acidic residues" evidence="1">
    <location>
        <begin position="16"/>
        <end position="28"/>
    </location>
</feature>
<feature type="domain" description="PPM-type phosphatase" evidence="2">
    <location>
        <begin position="752"/>
        <end position="1027"/>
    </location>
</feature>
<dbReference type="OrthoDB" id="331511at2759"/>
<dbReference type="PANTHER" id="PTHR47992">
    <property type="entry name" value="PROTEIN PHOSPHATASE"/>
    <property type="match status" value="1"/>
</dbReference>
<feature type="compositionally biased region" description="Polar residues" evidence="1">
    <location>
        <begin position="152"/>
        <end position="165"/>
    </location>
</feature>
<dbReference type="Gene3D" id="3.60.40.10">
    <property type="entry name" value="PPM-type phosphatase domain"/>
    <property type="match status" value="1"/>
</dbReference>
<dbReference type="Proteomes" id="UP000007494">
    <property type="component" value="Chromosome X"/>
</dbReference>
<dbReference type="Pfam" id="PF00481">
    <property type="entry name" value="PP2C"/>
    <property type="match status" value="1"/>
</dbReference>
<feature type="region of interest" description="Disordered" evidence="1">
    <location>
        <begin position="442"/>
        <end position="476"/>
    </location>
</feature>
<feature type="compositionally biased region" description="Pro residues" evidence="1">
    <location>
        <begin position="1"/>
        <end position="10"/>
    </location>
</feature>
<feature type="compositionally biased region" description="Basic and acidic residues" evidence="1">
    <location>
        <begin position="101"/>
        <end position="126"/>
    </location>
</feature>
<reference evidence="3" key="1">
    <citation type="submission" date="2011-02" db="EMBL/GenBank/DDBJ databases">
        <authorList>
            <person name="Aslett M."/>
        </authorList>
    </citation>
    <scope>NUCLEOTIDE SEQUENCE</scope>
    <source>
        <strain evidence="3">Liverpool</strain>
    </source>
</reference>
<keyword evidence="5" id="KW-1185">Reference proteome</keyword>
<reference evidence="5" key="3">
    <citation type="journal article" date="2012" name="PLoS Pathog.">
        <title>Comparative genomics of the apicomplexan parasites Toxoplasma gondii and Neospora caninum: Coccidia differing in host range and transmission strategy.</title>
        <authorList>
            <person name="Reid A.J."/>
            <person name="Vermont S.J."/>
            <person name="Cotton J.A."/>
            <person name="Harris D."/>
            <person name="Hill-Cawthorne G.A."/>
            <person name="Konen-Waisman S."/>
            <person name="Latham S.M."/>
            <person name="Mourier T."/>
            <person name="Norton R."/>
            <person name="Quail M.A."/>
            <person name="Sanders M."/>
            <person name="Shanmugam D."/>
            <person name="Sohal A."/>
            <person name="Wasmuth J.D."/>
            <person name="Brunk B."/>
            <person name="Grigg M.E."/>
            <person name="Howard J.C."/>
            <person name="Parkinson J."/>
            <person name="Roos D.S."/>
            <person name="Trees A.J."/>
            <person name="Berriman M."/>
            <person name="Pain A."/>
            <person name="Wastling J.M."/>
        </authorList>
    </citation>
    <scope>NUCLEOTIDE SEQUENCE [LARGE SCALE GENOMIC DNA]</scope>
    <source>
        <strain evidence="5">Liverpool</strain>
    </source>
</reference>
<name>F0VMC4_NEOCL</name>
<feature type="region of interest" description="Disordered" evidence="1">
    <location>
        <begin position="92"/>
        <end position="234"/>
    </location>
</feature>
<evidence type="ECO:0000313" key="4">
    <source>
        <dbReference type="EMBL" id="CEL69109.1"/>
    </source>
</evidence>
<accession>F0VMC4</accession>
<feature type="region of interest" description="Disordered" evidence="1">
    <location>
        <begin position="1"/>
        <end position="77"/>
    </location>
</feature>
<evidence type="ECO:0000256" key="1">
    <source>
        <dbReference type="SAM" id="MobiDB-lite"/>
    </source>
</evidence>
<feature type="compositionally biased region" description="Low complexity" evidence="1">
    <location>
        <begin position="1087"/>
        <end position="1101"/>
    </location>
</feature>
<feature type="compositionally biased region" description="Low complexity" evidence="1">
    <location>
        <begin position="1046"/>
        <end position="1078"/>
    </location>
</feature>
<dbReference type="InterPro" id="IPR001932">
    <property type="entry name" value="PPM-type_phosphatase-like_dom"/>
</dbReference>
<sequence length="1120" mass="118321">MFSRGSPPPEEGGAGGRKELAGEQDHLSCSDIPGVVRTSQCPSVSPNDHGAMRQLCGGRGPSVRLSSDDVGDVCKGDRKPFKGVQTPCFSRSSLEASTTKLAREVERGLPLQRKESEEEPEQRREIPAPPPPSFLSCAAPFPPASQVGGRSDSLQKASRVSASTRSFEEEAPRPASEVVCSEDMWLPERDTGRAAPPSFARDHQTLPSESLQGGDSQLHAHTRRDGGKGSHGASISRIDSLVAGMNEEEWTGVTFHVDDAQKRNPCFLLQGLVDALAPREQQISVHVAEQIPALESVTLRFATNRAKLRFSELFLRGLKARKQSSSWSFLIPGVINPQTGFILASGSPFHWPLGLAGAIVEAEERAERAAAFHACQHHPPRHACASLSSPVSSAGERGEGGDTPEGRSPPSAVAHRTSSPGTGGNSRNTVECKCLCHGAERRCGNQDTTPRQSSSCGAKGAGGYGAETQTANANGESSARSLVSCSPSYLTGSCRNVATKPMEAFSPCADASPSGPRPALCPCGHSDASFASRPFAGSASSPWSALVSPVGCSHADPGSDFALISFVFSSGPKDSGPSPRSETAQDGQRRCMHRGSDTPSCVSSTWSHTSNSVEDASAEEAFPLDSRDQVVSTPSQTGAKNSPCGVPGGPWLAPRRRRRDRDEERRGARAAAGQPEEAKAEGSPAAQGDAAPHEAVSAERVNGAGESGRDNGEKSARERPGRNGRTRRKTKPPITIKSYVVSSDTWQLGCIEYGSHCMPGQRAYNEDRVCVVPAVDVCTREGCCKAHTKAMFYAVYDGHNGEEAVNYVQEHLHKNIFRSRAFHGDVSKAIRAGFLATDNALRAMVMEKIRGEGYDDQDISPFSSGTTACTAVVRDMQLYIGNLGDSRCVVSRAGRSHLITVDHSCRTNADEQQRVREDGGHYDTDGYLNGAIGVSRAFGAFDKNCGQKLSGLTCEPQIHKETLRREDEFMIIACDGVFDVISCQEAVNCVRKHLRGGGTAETAAQTLCKFAFERRSLDNLSAVIAVFQSPERLQNKDKKPDGSPTAADAASKENSAAAGASPGSARPPSGAPVGASAGDRTGGVSGGASAAAGGSADGACAPGEGPPRRRINFAALKGLL</sequence>
<dbReference type="SUPFAM" id="SSF81606">
    <property type="entry name" value="PP2C-like"/>
    <property type="match status" value="1"/>
</dbReference>
<dbReference type="SMART" id="SM00332">
    <property type="entry name" value="PP2Cc"/>
    <property type="match status" value="1"/>
</dbReference>
<reference evidence="3" key="2">
    <citation type="submission" date="2011-03" db="EMBL/GenBank/DDBJ databases">
        <title>Comparative genomics and transcriptomics of Neospora caninum and Toxoplasma gondii.</title>
        <authorList>
            <person name="Reid A.J."/>
            <person name="Sohal A."/>
            <person name="Harris D."/>
            <person name="Quail M."/>
            <person name="Sanders M."/>
            <person name="Berriman M."/>
            <person name="Wastling J.M."/>
            <person name="Pain A."/>
        </authorList>
    </citation>
    <scope>NUCLEOTIDE SEQUENCE</scope>
    <source>
        <strain evidence="3">Liverpool</strain>
    </source>
</reference>
<evidence type="ECO:0000313" key="5">
    <source>
        <dbReference type="Proteomes" id="UP000007494"/>
    </source>
</evidence>